<evidence type="ECO:0000313" key="9">
    <source>
        <dbReference type="Proteomes" id="UP001595698"/>
    </source>
</evidence>
<reference evidence="9" key="1">
    <citation type="journal article" date="2019" name="Int. J. Syst. Evol. Microbiol.">
        <title>The Global Catalogue of Microorganisms (GCM) 10K type strain sequencing project: providing services to taxonomists for standard genome sequencing and annotation.</title>
        <authorList>
            <consortium name="The Broad Institute Genomics Platform"/>
            <consortium name="The Broad Institute Genome Sequencing Center for Infectious Disease"/>
            <person name="Wu L."/>
            <person name="Ma J."/>
        </authorList>
    </citation>
    <scope>NUCLEOTIDE SEQUENCE [LARGE SCALE GENOMIC DNA]</scope>
    <source>
        <strain evidence="9">TBRC 7912</strain>
    </source>
</reference>
<dbReference type="PROSITE" id="PS00624">
    <property type="entry name" value="GMC_OXRED_2"/>
    <property type="match status" value="1"/>
</dbReference>
<evidence type="ECO:0000256" key="5">
    <source>
        <dbReference type="RuleBase" id="RU003968"/>
    </source>
</evidence>
<evidence type="ECO:0000259" key="7">
    <source>
        <dbReference type="PROSITE" id="PS00624"/>
    </source>
</evidence>
<dbReference type="EMBL" id="JBHSBC010000003">
    <property type="protein sequence ID" value="MFC3979456.1"/>
    <property type="molecule type" value="Genomic_DNA"/>
</dbReference>
<dbReference type="SUPFAM" id="SSF54373">
    <property type="entry name" value="FAD-linked reductases, C-terminal domain"/>
    <property type="match status" value="1"/>
</dbReference>
<keyword evidence="4 5" id="KW-0274">FAD</keyword>
<protein>
    <submittedName>
        <fullName evidence="8">GMC family oxidoreductase</fullName>
    </submittedName>
</protein>
<name>A0ABV8ET38_9ACTN</name>
<feature type="domain" description="Glucose-methanol-choline oxidoreductase N-terminal" evidence="6">
    <location>
        <begin position="87"/>
        <end position="110"/>
    </location>
</feature>
<dbReference type="PANTHER" id="PTHR11552">
    <property type="entry name" value="GLUCOSE-METHANOL-CHOLINE GMC OXIDOREDUCTASE"/>
    <property type="match status" value="1"/>
</dbReference>
<keyword evidence="9" id="KW-1185">Reference proteome</keyword>
<evidence type="ECO:0000313" key="8">
    <source>
        <dbReference type="EMBL" id="MFC3979456.1"/>
    </source>
</evidence>
<dbReference type="Pfam" id="PF00732">
    <property type="entry name" value="GMC_oxred_N"/>
    <property type="match status" value="1"/>
</dbReference>
<proteinExistence type="inferred from homology"/>
<dbReference type="Gene3D" id="3.50.50.60">
    <property type="entry name" value="FAD/NAD(P)-binding domain"/>
    <property type="match status" value="1"/>
</dbReference>
<sequence length="514" mass="54644">MENDIVQTADYVIVGAGSAGCVLAHRLSADPRISVVLVEAGGPRPEEHPEIQVPVLFPRMFGSALDWGFTTVPQTGLDGRTIPIPRGKALGGSSVINAQLWTRGHPADYDGWAAAGLDGWAHTDLLPYFDRAEERIRLAGMRHPVPPTADFLSACAQLGYQPAAERQDGYILARATHRDGLRWSSADGYLREPGERPNLTLVTGGLVRRVLMDGTRATGVEVETENGILQIGAGREVILAAGAVGSPHLLMLSGIGPAGQLAAHGIPVRVDAPGVGRDLTDHLVVPLAFAARGFESPGAAADLEDMRLYLKERTGSLNSIISEALLFLRTRPELTAPDVEIVHLTTPFGEHESAAGDGLALGVIVLRPASRGSVELRSADPHDAPVVDPRYLSDPGDTDLRTAIAGVRQAHRILDRPDYARWRGEPLTPGALATDDADIAAYIRRTGLSIHHLVSTCRMGADPLSVVDPGFRVRGASGLRVVDASAMPGIVRAHTHAPVTMLAERASELILQDG</sequence>
<keyword evidence="3 5" id="KW-0285">Flavoprotein</keyword>
<gene>
    <name evidence="8" type="ORF">ACFOYY_04945</name>
</gene>
<organism evidence="8 9">
    <name type="scientific">Streptosporangium jomthongense</name>
    <dbReference type="NCBI Taxonomy" id="1193683"/>
    <lineage>
        <taxon>Bacteria</taxon>
        <taxon>Bacillati</taxon>
        <taxon>Actinomycetota</taxon>
        <taxon>Actinomycetes</taxon>
        <taxon>Streptosporangiales</taxon>
        <taxon>Streptosporangiaceae</taxon>
        <taxon>Streptosporangium</taxon>
    </lineage>
</organism>
<dbReference type="InterPro" id="IPR000172">
    <property type="entry name" value="GMC_OxRdtase_N"/>
</dbReference>
<dbReference type="Proteomes" id="UP001595698">
    <property type="component" value="Unassembled WGS sequence"/>
</dbReference>
<feature type="domain" description="Glucose-methanol-choline oxidoreductase N-terminal" evidence="7">
    <location>
        <begin position="242"/>
        <end position="256"/>
    </location>
</feature>
<dbReference type="RefSeq" id="WP_386188209.1">
    <property type="nucleotide sequence ID" value="NZ_JBHSBC010000003.1"/>
</dbReference>
<dbReference type="PROSITE" id="PS00623">
    <property type="entry name" value="GMC_OXRED_1"/>
    <property type="match status" value="1"/>
</dbReference>
<dbReference type="Gene3D" id="3.30.560.10">
    <property type="entry name" value="Glucose Oxidase, domain 3"/>
    <property type="match status" value="1"/>
</dbReference>
<evidence type="ECO:0000256" key="3">
    <source>
        <dbReference type="ARBA" id="ARBA00022630"/>
    </source>
</evidence>
<evidence type="ECO:0000259" key="6">
    <source>
        <dbReference type="PROSITE" id="PS00623"/>
    </source>
</evidence>
<dbReference type="InterPro" id="IPR007867">
    <property type="entry name" value="GMC_OxRtase_C"/>
</dbReference>
<comment type="cofactor">
    <cofactor evidence="1">
        <name>FAD</name>
        <dbReference type="ChEBI" id="CHEBI:57692"/>
    </cofactor>
</comment>
<evidence type="ECO:0000256" key="2">
    <source>
        <dbReference type="ARBA" id="ARBA00010790"/>
    </source>
</evidence>
<dbReference type="InterPro" id="IPR012132">
    <property type="entry name" value="GMC_OxRdtase"/>
</dbReference>
<comment type="similarity">
    <text evidence="2 5">Belongs to the GMC oxidoreductase family.</text>
</comment>
<evidence type="ECO:0000256" key="4">
    <source>
        <dbReference type="ARBA" id="ARBA00022827"/>
    </source>
</evidence>
<dbReference type="SUPFAM" id="SSF51905">
    <property type="entry name" value="FAD/NAD(P)-binding domain"/>
    <property type="match status" value="1"/>
</dbReference>
<dbReference type="PANTHER" id="PTHR11552:SF147">
    <property type="entry name" value="CHOLINE DEHYDROGENASE, MITOCHONDRIAL"/>
    <property type="match status" value="1"/>
</dbReference>
<dbReference type="PIRSF" id="PIRSF000137">
    <property type="entry name" value="Alcohol_oxidase"/>
    <property type="match status" value="1"/>
</dbReference>
<evidence type="ECO:0000256" key="1">
    <source>
        <dbReference type="ARBA" id="ARBA00001974"/>
    </source>
</evidence>
<dbReference type="InterPro" id="IPR036188">
    <property type="entry name" value="FAD/NAD-bd_sf"/>
</dbReference>
<comment type="caution">
    <text evidence="8">The sequence shown here is derived from an EMBL/GenBank/DDBJ whole genome shotgun (WGS) entry which is preliminary data.</text>
</comment>
<dbReference type="Pfam" id="PF05199">
    <property type="entry name" value="GMC_oxred_C"/>
    <property type="match status" value="1"/>
</dbReference>
<accession>A0ABV8ET38</accession>